<evidence type="ECO:0000313" key="2">
    <source>
        <dbReference type="Proteomes" id="UP000224877"/>
    </source>
</evidence>
<reference evidence="1 2" key="1">
    <citation type="submission" date="2016-07" db="EMBL/GenBank/DDBJ databases">
        <title>Characterization of three bacteriophages infecting bacteria isolated from shrimp culture pond water.</title>
        <authorList>
            <person name="Khoa H.V."/>
        </authorList>
    </citation>
    <scope>NUCLEOTIDE SEQUENCE [LARGE SCALE GENOMIC DNA]</scope>
</reference>
<proteinExistence type="predicted"/>
<dbReference type="Proteomes" id="UP000224877">
    <property type="component" value="Segment"/>
</dbReference>
<organism evidence="1 2">
    <name type="scientific">Tenacibaculum phage pT24</name>
    <dbReference type="NCBI Taxonomy" id="1880590"/>
    <lineage>
        <taxon>Viruses</taxon>
        <taxon>Duplodnaviria</taxon>
        <taxon>Heunggongvirae</taxon>
        <taxon>Uroviricota</taxon>
        <taxon>Caudoviricetes</taxon>
        <taxon>Kungbxnavirus</taxon>
        <taxon>Kungbxnavirus pT24</taxon>
    </lineage>
</organism>
<accession>A0A1B4XWR1</accession>
<evidence type="ECO:0000313" key="1">
    <source>
        <dbReference type="EMBL" id="BAV39253.1"/>
    </source>
</evidence>
<keyword evidence="2" id="KW-1185">Reference proteome</keyword>
<name>A0A1B4XWR1_9CAUD</name>
<dbReference type="EMBL" id="LC168164">
    <property type="protein sequence ID" value="BAV39253.1"/>
    <property type="molecule type" value="Genomic_DNA"/>
</dbReference>
<sequence>MSLKTYVNFNKALKGAELENKFSIEESVAIMEDFSNGEQPQRILDAISERYSEEESQKLIKVVKEASMRMVFTDGLFLNFLKSGVYDLAYPEMMDELRAIKKPKNDNVHKVFKKHLKTDRLIFATIYSIAKYVKGLDTTLGIDNSLNDLSDDELLDIVIKGMLSNDIMVKSGKAVMEGEEMDCEICKMEDCECEMEEVTEGARPKKLTGRAKKARDEKAQLMKIAKNDKELATLVATFKNRYQKKLRSLAKSNGLKVPLINFDKIRI</sequence>
<protein>
    <submittedName>
        <fullName evidence="1">Uncharacterized protein</fullName>
    </submittedName>
</protein>
<gene>
    <name evidence="1" type="ORF">BPT24_128</name>
</gene>